<dbReference type="InterPro" id="IPR026371">
    <property type="entry name" value="PGF_CTERM"/>
</dbReference>
<dbReference type="GO" id="GO:0005886">
    <property type="term" value="C:plasma membrane"/>
    <property type="evidence" value="ECO:0007669"/>
    <property type="project" value="UniProtKB-SubCell"/>
</dbReference>
<keyword evidence="3" id="KW-0963">Cytoplasm</keyword>
<dbReference type="NCBIfam" id="NF012200">
    <property type="entry name" value="choice_anch_D"/>
    <property type="match status" value="1"/>
</dbReference>
<comment type="subcellular location">
    <subcellularLocation>
        <location evidence="1">Cell projection</location>
        <location evidence="1">Cilium</location>
    </subcellularLocation>
    <subcellularLocation>
        <location evidence="2">Cytoplasm</location>
    </subcellularLocation>
</comment>
<dbReference type="GO" id="GO:0030115">
    <property type="term" value="C:S-layer"/>
    <property type="evidence" value="ECO:0007669"/>
    <property type="project" value="UniProtKB-SubCell"/>
</dbReference>
<evidence type="ECO:0000256" key="6">
    <source>
        <dbReference type="ARBA" id="ARBA00023273"/>
    </source>
</evidence>
<keyword evidence="6" id="KW-0966">Cell projection</keyword>
<evidence type="ECO:0000259" key="9">
    <source>
        <dbReference type="Pfam" id="PF22544"/>
    </source>
</evidence>
<dbReference type="AlphaFoldDB" id="A0A4D6KA24"/>
<feature type="region of interest" description="Disordered" evidence="7">
    <location>
        <begin position="564"/>
        <end position="668"/>
    </location>
</feature>
<feature type="compositionally biased region" description="Acidic residues" evidence="7">
    <location>
        <begin position="572"/>
        <end position="590"/>
    </location>
</feature>
<keyword evidence="8" id="KW-0472">Membrane</keyword>
<organism evidence="10 11">
    <name type="scientific">Halomicrobium mukohataei</name>
    <dbReference type="NCBI Taxonomy" id="57705"/>
    <lineage>
        <taxon>Archaea</taxon>
        <taxon>Methanobacteriati</taxon>
        <taxon>Methanobacteriota</taxon>
        <taxon>Stenosarchaea group</taxon>
        <taxon>Halobacteria</taxon>
        <taxon>Halobacteriales</taxon>
        <taxon>Haloarculaceae</taxon>
        <taxon>Halomicrobium</taxon>
    </lineage>
</organism>
<keyword evidence="8" id="KW-1133">Transmembrane helix</keyword>
<feature type="transmembrane region" description="Helical" evidence="8">
    <location>
        <begin position="665"/>
        <end position="682"/>
    </location>
</feature>
<dbReference type="KEGG" id="halz:E5139_03595"/>
<reference evidence="10 11" key="2">
    <citation type="submission" date="2019-04" db="EMBL/GenBank/DDBJ databases">
        <authorList>
            <person name="Yang S."/>
            <person name="Wei W."/>
        </authorList>
    </citation>
    <scope>NUCLEOTIDE SEQUENCE [LARGE SCALE GENOMIC DNA]</scope>
    <source>
        <strain evidence="11">ZP60</strain>
    </source>
</reference>
<evidence type="ECO:0000313" key="11">
    <source>
        <dbReference type="Proteomes" id="UP000297053"/>
    </source>
</evidence>
<proteinExistence type="predicted"/>
<evidence type="ECO:0000256" key="2">
    <source>
        <dbReference type="ARBA" id="ARBA00004496"/>
    </source>
</evidence>
<dbReference type="Pfam" id="PF22544">
    <property type="entry name" value="HYDIN_VesB_CFA65-like_Ig"/>
    <property type="match status" value="1"/>
</dbReference>
<accession>A0A4D6KA24</accession>
<feature type="region of interest" description="Disordered" evidence="7">
    <location>
        <begin position="365"/>
        <end position="384"/>
    </location>
</feature>
<dbReference type="Proteomes" id="UP000297053">
    <property type="component" value="Chromosome"/>
</dbReference>
<dbReference type="Gene3D" id="2.60.40.10">
    <property type="entry name" value="Immunoglobulins"/>
    <property type="match status" value="1"/>
</dbReference>
<protein>
    <submittedName>
        <fullName evidence="10">DUF1573 domain-containing protein</fullName>
    </submittedName>
</protein>
<reference evidence="10 11" key="1">
    <citation type="submission" date="2019-04" db="EMBL/GenBank/DDBJ databases">
        <title>Complete genome sequence of Arthrobacter sp. ZXY-2 associated with effective atrazine degradation and salt adaptation.</title>
        <authorList>
            <person name="Zhao X."/>
        </authorList>
    </citation>
    <scope>NUCLEOTIDE SEQUENCE [LARGE SCALE GENOMIC DNA]</scope>
    <source>
        <strain evidence="11">ZP60</strain>
    </source>
</reference>
<dbReference type="EMBL" id="CP039375">
    <property type="protein sequence ID" value="QCD64770.1"/>
    <property type="molecule type" value="Genomic_DNA"/>
</dbReference>
<feature type="domain" description="HYDIN/VesB/CFA65-like Ig-like" evidence="9">
    <location>
        <begin position="473"/>
        <end position="564"/>
    </location>
</feature>
<keyword evidence="8" id="KW-0812">Transmembrane</keyword>
<evidence type="ECO:0000313" key="10">
    <source>
        <dbReference type="EMBL" id="QCD64770.1"/>
    </source>
</evidence>
<name>A0A4D6KA24_9EURY</name>
<evidence type="ECO:0000256" key="4">
    <source>
        <dbReference type="ARBA" id="ARBA00022729"/>
    </source>
</evidence>
<evidence type="ECO:0000256" key="1">
    <source>
        <dbReference type="ARBA" id="ARBA00004138"/>
    </source>
</evidence>
<dbReference type="NCBIfam" id="TIGR04126">
    <property type="entry name" value="PGF_CTERM"/>
    <property type="match status" value="1"/>
</dbReference>
<evidence type="ECO:0000256" key="3">
    <source>
        <dbReference type="ARBA" id="ARBA00022490"/>
    </source>
</evidence>
<gene>
    <name evidence="10" type="ORF">E5139_03595</name>
</gene>
<evidence type="ECO:0000256" key="8">
    <source>
        <dbReference type="SAM" id="Phobius"/>
    </source>
</evidence>
<keyword evidence="4" id="KW-0732">Signal</keyword>
<feature type="compositionally biased region" description="Acidic residues" evidence="7">
    <location>
        <begin position="597"/>
        <end position="659"/>
    </location>
</feature>
<evidence type="ECO:0000256" key="5">
    <source>
        <dbReference type="ARBA" id="ARBA00023069"/>
    </source>
</evidence>
<evidence type="ECO:0000256" key="7">
    <source>
        <dbReference type="SAM" id="MobiDB-lite"/>
    </source>
</evidence>
<dbReference type="InterPro" id="IPR013783">
    <property type="entry name" value="Ig-like_fold"/>
</dbReference>
<dbReference type="GO" id="GO:0005737">
    <property type="term" value="C:cytoplasm"/>
    <property type="evidence" value="ECO:0007669"/>
    <property type="project" value="UniProtKB-SubCell"/>
</dbReference>
<keyword evidence="5" id="KW-0969">Cilium</keyword>
<sequence length="686" mass="72969">MITLISFPLVDMLRIRYMNGAISDGQQTVLAIVLTVLMLGAPIAGAVSAESLDDYVSGSDVEQSASAQFERTAPTPSIMVTSGQTPGSGGVSAKIDDEGYIVNPDDTISVHAFAPARLRPNENTKSLAPTSVQSADVTATARSDGWETELDLQKEELNVYNKNTEIEYKFTSQMGVSGDGDDYQLVAARLGADVSRPESVDELPSLLTDNPNVEAEVVDTYRDQDEPILDEEAVVYEPSKSGRYVVGLVQIEDSADTDRTGFQQKGNGDGNIEAKDEVTIIGADSLLVQEGESSINAPSSIAPGSTRTLSVDAGEDLKSIQDGKDVSHTVLLINEDRLSQQSIHATGNEDDLITSVDSSIEEVKADTDLSSGAEPFGTSIGTSETSDTIDVTTLLEDVVDPDKVTTDGGETLYAAVGSTVGDAKDEVTITVPEGTPPDTYTLVHVATIDGETRSSTTTIKRQVGEPNMKVSPSDTIDFGKVTRGNDRTKEFTIENTGTAELTVTDITTSGSYSESFTVGETFHKIGAGNSKTVHLTFDNAKSFDNGELTIETAHGTTKTITIEATVTRRSDDGDDDDDDDDSDNDDDDPTDTPTDTPTDEPDTPTDEPDTPTDEPDTPTDEPDTPTDEPDTPTDEPDTPTDEPDTPTDDDDDDDDDDTTTGDGPGFTPVMVLIALVATLAILRRRA</sequence>
<dbReference type="InterPro" id="IPR053879">
    <property type="entry name" value="HYDIN_VesB_CFA65-like_Ig"/>
</dbReference>